<dbReference type="GO" id="GO:0008528">
    <property type="term" value="F:G protein-coupled peptide receptor activity"/>
    <property type="evidence" value="ECO:0007669"/>
    <property type="project" value="TreeGrafter"/>
</dbReference>
<keyword evidence="8 13" id="KW-0297">G-protein coupled receptor</keyword>
<keyword evidence="16" id="KW-1185">Reference proteome</keyword>
<keyword evidence="13" id="KW-0732">Signal</keyword>
<dbReference type="FunFam" id="1.20.1070.10:FF:000019">
    <property type="entry name" value="Lutropin-choriogonadotropic hormone receptor"/>
    <property type="match status" value="1"/>
</dbReference>
<dbReference type="GO" id="GO:0022602">
    <property type="term" value="P:ovulation cycle process"/>
    <property type="evidence" value="ECO:0007669"/>
    <property type="project" value="TreeGrafter"/>
</dbReference>
<organism evidence="15 16">
    <name type="scientific">Mastacembelus armatus</name>
    <name type="common">zig-zag eel</name>
    <dbReference type="NCBI Taxonomy" id="205130"/>
    <lineage>
        <taxon>Eukaryota</taxon>
        <taxon>Metazoa</taxon>
        <taxon>Chordata</taxon>
        <taxon>Craniata</taxon>
        <taxon>Vertebrata</taxon>
        <taxon>Euteleostomi</taxon>
        <taxon>Actinopterygii</taxon>
        <taxon>Neopterygii</taxon>
        <taxon>Teleostei</taxon>
        <taxon>Neoteleostei</taxon>
        <taxon>Acanthomorphata</taxon>
        <taxon>Anabantaria</taxon>
        <taxon>Synbranchiformes</taxon>
        <taxon>Mastacembelidae</taxon>
        <taxon>Mastacembelus</taxon>
    </lineage>
</organism>
<dbReference type="Gene3D" id="1.20.1070.10">
    <property type="entry name" value="Rhodopsin 7-helix transmembrane proteins"/>
    <property type="match status" value="1"/>
</dbReference>
<keyword evidence="11 13" id="KW-0675">Receptor</keyword>
<dbReference type="GO" id="GO:0016323">
    <property type="term" value="C:basolateral plasma membrane"/>
    <property type="evidence" value="ECO:0007669"/>
    <property type="project" value="UniProtKB-SubCell"/>
</dbReference>
<dbReference type="GO" id="GO:0008584">
    <property type="term" value="P:male gonad development"/>
    <property type="evidence" value="ECO:0007669"/>
    <property type="project" value="TreeGrafter"/>
</dbReference>
<reference evidence="15" key="1">
    <citation type="submission" date="2025-08" db="UniProtKB">
        <authorList>
            <consortium name="Ensembl"/>
        </authorList>
    </citation>
    <scope>IDENTIFICATION</scope>
</reference>
<comment type="function">
    <text evidence="13">Receptor for the thyroid-stimulating hormone (TSH) or thyrotropin. Also acts as a receptor for the heterodimeric glycoprotein hormone (GPHA2:GPHB5) or thyrostimulin. The activity of this receptor is mediated by G proteins which activate adenylate cyclase. Plays a central role in controlling thyroid cell metabolism.</text>
</comment>
<dbReference type="PRINTS" id="PR01145">
    <property type="entry name" value="TSHRECEPTOR"/>
</dbReference>
<feature type="transmembrane region" description="Helical" evidence="13">
    <location>
        <begin position="550"/>
        <end position="571"/>
    </location>
</feature>
<evidence type="ECO:0000259" key="14">
    <source>
        <dbReference type="PROSITE" id="PS50262"/>
    </source>
</evidence>
<evidence type="ECO:0000313" key="15">
    <source>
        <dbReference type="Ensembl" id="ENSMAMP00000031832.2"/>
    </source>
</evidence>
<dbReference type="InterPro" id="IPR002131">
    <property type="entry name" value="Gphrmn_rcpt_fam"/>
</dbReference>
<keyword evidence="6" id="KW-0677">Repeat</keyword>
<dbReference type="PRINTS" id="PR00237">
    <property type="entry name" value="GPCRRHODOPSN"/>
</dbReference>
<dbReference type="GeneTree" id="ENSGT00940000157364"/>
<dbReference type="PRINTS" id="PR00373">
    <property type="entry name" value="GLYCHORMONER"/>
</dbReference>
<evidence type="ECO:0000256" key="6">
    <source>
        <dbReference type="ARBA" id="ARBA00022737"/>
    </source>
</evidence>
<dbReference type="InterPro" id="IPR017452">
    <property type="entry name" value="GPCR_Rhodpsn_7TM"/>
</dbReference>
<dbReference type="PANTHER" id="PTHR24372:SF1">
    <property type="entry name" value="LUTROPIN-CHORIOGONADOTROPIC HORMONE RECEPTOR"/>
    <property type="match status" value="1"/>
</dbReference>
<dbReference type="GO" id="GO:0007200">
    <property type="term" value="P:phospholipase C-activating G protein-coupled receptor signaling pathway"/>
    <property type="evidence" value="ECO:0007669"/>
    <property type="project" value="TreeGrafter"/>
</dbReference>
<evidence type="ECO:0000256" key="9">
    <source>
        <dbReference type="ARBA" id="ARBA00023136"/>
    </source>
</evidence>
<dbReference type="InterPro" id="IPR002274">
    <property type="entry name" value="TSH_rcpt"/>
</dbReference>
<dbReference type="GO" id="GO:0004964">
    <property type="term" value="F:luteinizing hormone receptor activity"/>
    <property type="evidence" value="ECO:0007669"/>
    <property type="project" value="TreeGrafter"/>
</dbReference>
<dbReference type="InterPro" id="IPR000276">
    <property type="entry name" value="GPCR_Rhodpsn"/>
</dbReference>
<feature type="transmembrane region" description="Helical" evidence="13">
    <location>
        <begin position="583"/>
        <end position="603"/>
    </location>
</feature>
<dbReference type="Pfam" id="PF13306">
    <property type="entry name" value="LRR_5"/>
    <property type="match status" value="2"/>
</dbReference>
<evidence type="ECO:0000256" key="4">
    <source>
        <dbReference type="ARBA" id="ARBA00022614"/>
    </source>
</evidence>
<comment type="subcellular location">
    <subcellularLocation>
        <location evidence="1">Basolateral cell membrane</location>
        <topology evidence="1">Multi-pass membrane protein</topology>
    </subcellularLocation>
    <subcellularLocation>
        <location evidence="13">Cell membrane</location>
        <topology evidence="13">Multi-pass membrane protein</topology>
    </subcellularLocation>
</comment>
<evidence type="ECO:0000256" key="13">
    <source>
        <dbReference type="RuleBase" id="RU361222"/>
    </source>
</evidence>
<dbReference type="GO" id="GO:0009755">
    <property type="term" value="P:hormone-mediated signaling pathway"/>
    <property type="evidence" value="ECO:0007669"/>
    <property type="project" value="TreeGrafter"/>
</dbReference>
<feature type="signal peptide" evidence="13">
    <location>
        <begin position="1"/>
        <end position="24"/>
    </location>
</feature>
<dbReference type="PANTHER" id="PTHR24372">
    <property type="entry name" value="GLYCOPROTEIN HORMONE RECEPTOR"/>
    <property type="match status" value="1"/>
</dbReference>
<dbReference type="Gene3D" id="3.80.10.10">
    <property type="entry name" value="Ribonuclease Inhibitor"/>
    <property type="match status" value="1"/>
</dbReference>
<protein>
    <recommendedName>
        <fullName evidence="2 13">Thyrotropin receptor</fullName>
    </recommendedName>
</protein>
<dbReference type="PROSITE" id="PS50262">
    <property type="entry name" value="G_PROTEIN_RECEP_F1_2"/>
    <property type="match status" value="1"/>
</dbReference>
<dbReference type="AlphaFoldDB" id="A0A3Q3N5M6"/>
<name>A0A3Q3N5M6_9TELE</name>
<feature type="chain" id="PRO_5031588643" description="Thyrotropin receptor" evidence="13">
    <location>
        <begin position="25"/>
        <end position="653"/>
    </location>
</feature>
<gene>
    <name evidence="13" type="primary">TSHR</name>
</gene>
<keyword evidence="10" id="KW-1015">Disulfide bond</keyword>
<evidence type="ECO:0000256" key="2">
    <source>
        <dbReference type="ARBA" id="ARBA00017324"/>
    </source>
</evidence>
<dbReference type="GO" id="GO:0004996">
    <property type="term" value="F:thyroid-stimulating hormone receptor activity"/>
    <property type="evidence" value="ECO:0007669"/>
    <property type="project" value="InterPro"/>
</dbReference>
<evidence type="ECO:0000313" key="16">
    <source>
        <dbReference type="Proteomes" id="UP000261640"/>
    </source>
</evidence>
<keyword evidence="12 13" id="KW-0807">Transducer</keyword>
<feature type="transmembrane region" description="Helical" evidence="13">
    <location>
        <begin position="416"/>
        <end position="438"/>
    </location>
</feature>
<dbReference type="GO" id="GO:0007189">
    <property type="term" value="P:adenylate cyclase-activating G protein-coupled receptor signaling pathway"/>
    <property type="evidence" value="ECO:0007669"/>
    <property type="project" value="TreeGrafter"/>
</dbReference>
<sequence length="653" mass="73112">MWTSTPGLVFLSVLFFYGCKSASGFVCPRICRCFSNTIRCNNVTEGSALMMGQRDKRLFLYQLSFNTISSHSFEDLTGVQRIEITQSVTLETIETLAFNNLPSLTEISIQNTRSLMHIGHKAFNSLPKLRYMSISNTGIRVFPDITSVNSLETEFILDICDNLYLQEIPPNAFTGVTKEYITMNLYNNGIREIHDYAFNGTKIDKLVLKNNRNLRVLHRDTFKGATGPGYNQYNTHKDVFTPQYSLINPAWKNDSTYCDESDPSARVQQVLGGSADTPLLMDVPFFSAVNLFVKEEDFGDVNFHYPELDFCQTQPALVCTPEADAFNPCEDIAGFSFLRVAIWFINILAIAGNLTVLLVIFTSRNKLTVPRFLMCHLAFADLCIGIYLLMIATVDLRTRGYYSQHAIEWQTGPGCSIAGFLSVFGGELSVYTLCTITLERWHTITNALQIERRLVLTQAVTIMAAGWLICLGMGMLPLVGVSSYTKVSMCLPMDIETPLAQAFIIIILLFNVGAFVVVCVCYVLIYLAVNNPEFPGRSTADTKIAKRMAVLIFTDFLCMAPISFFAISAAFKVPLITVTNSKILLVLFFPINSCANPFVYAIFTKAFRKDAYQLMSAMGCCKSKASVYRMKAYSSEKAIRNNLRSNIKNTTQE</sequence>
<dbReference type="CDD" id="cd15136">
    <property type="entry name" value="7tmA_Glyco_hormone_R"/>
    <property type="match status" value="1"/>
</dbReference>
<dbReference type="InterPro" id="IPR026906">
    <property type="entry name" value="LRR_5"/>
</dbReference>
<dbReference type="SUPFAM" id="SSF52058">
    <property type="entry name" value="L domain-like"/>
    <property type="match status" value="1"/>
</dbReference>
<dbReference type="SUPFAM" id="SSF81321">
    <property type="entry name" value="Family A G protein-coupled receptor-like"/>
    <property type="match status" value="1"/>
</dbReference>
<dbReference type="GO" id="GO:0001541">
    <property type="term" value="P:ovarian follicle development"/>
    <property type="evidence" value="ECO:0007669"/>
    <property type="project" value="TreeGrafter"/>
</dbReference>
<keyword evidence="5 13" id="KW-0812">Transmembrane</keyword>
<keyword evidence="4" id="KW-0433">Leucine-rich repeat</keyword>
<comment type="similarity">
    <text evidence="13">Belongs to the G-protein coupled receptor 1 family. FSH/LSH/TSH subfamily.</text>
</comment>
<reference evidence="15" key="2">
    <citation type="submission" date="2025-09" db="UniProtKB">
        <authorList>
            <consortium name="Ensembl"/>
        </authorList>
    </citation>
    <scope>IDENTIFICATION</scope>
</reference>
<accession>A0A3Q3N5M6</accession>
<evidence type="ECO:0000256" key="11">
    <source>
        <dbReference type="ARBA" id="ARBA00023170"/>
    </source>
</evidence>
<feature type="domain" description="G-protein coupled receptors family 1 profile" evidence="14">
    <location>
        <begin position="352"/>
        <end position="600"/>
    </location>
</feature>
<dbReference type="InterPro" id="IPR032675">
    <property type="entry name" value="LRR_dom_sf"/>
</dbReference>
<keyword evidence="3 13" id="KW-1003">Cell membrane</keyword>
<evidence type="ECO:0000256" key="10">
    <source>
        <dbReference type="ARBA" id="ARBA00023157"/>
    </source>
</evidence>
<evidence type="ECO:0000256" key="7">
    <source>
        <dbReference type="ARBA" id="ARBA00022989"/>
    </source>
</evidence>
<evidence type="ECO:0000256" key="5">
    <source>
        <dbReference type="ARBA" id="ARBA00022692"/>
    </source>
</evidence>
<proteinExistence type="inferred from homology"/>
<feature type="transmembrane region" description="Helical" evidence="13">
    <location>
        <begin position="373"/>
        <end position="396"/>
    </location>
</feature>
<feature type="transmembrane region" description="Helical" evidence="13">
    <location>
        <begin position="340"/>
        <end position="361"/>
    </location>
</feature>
<evidence type="ECO:0000256" key="1">
    <source>
        <dbReference type="ARBA" id="ARBA00004554"/>
    </source>
</evidence>
<evidence type="ECO:0000256" key="12">
    <source>
        <dbReference type="ARBA" id="ARBA00023224"/>
    </source>
</evidence>
<evidence type="ECO:0000256" key="8">
    <source>
        <dbReference type="ARBA" id="ARBA00023040"/>
    </source>
</evidence>
<feature type="transmembrane region" description="Helical" evidence="13">
    <location>
        <begin position="459"/>
        <end position="479"/>
    </location>
</feature>
<dbReference type="Proteomes" id="UP000261640">
    <property type="component" value="Unplaced"/>
</dbReference>
<dbReference type="PROSITE" id="PS00237">
    <property type="entry name" value="G_PROTEIN_RECEP_F1_1"/>
    <property type="match status" value="1"/>
</dbReference>
<feature type="transmembrane region" description="Helical" evidence="13">
    <location>
        <begin position="499"/>
        <end position="529"/>
    </location>
</feature>
<dbReference type="Ensembl" id="ENSMAMT00000032663.2">
    <property type="protein sequence ID" value="ENSMAMP00000031832.2"/>
    <property type="gene ID" value="ENSMAMG00000020043.2"/>
</dbReference>
<keyword evidence="7 13" id="KW-1133">Transmembrane helix</keyword>
<keyword evidence="9 13" id="KW-0472">Membrane</keyword>
<evidence type="ECO:0000256" key="3">
    <source>
        <dbReference type="ARBA" id="ARBA00022475"/>
    </source>
</evidence>
<dbReference type="Pfam" id="PF00001">
    <property type="entry name" value="7tm_1"/>
    <property type="match status" value="1"/>
</dbReference>